<keyword evidence="2" id="KW-1185">Reference proteome</keyword>
<sequence>MRDIKSENRERRNSDKGTLIALGSRDSIAHQVATSIKTISSGYTAVNITRTTAESN</sequence>
<gene>
    <name evidence="1" type="ORF">DPMN_175392</name>
</gene>
<accession>A0A9D4IG03</accession>
<dbReference type="AlphaFoldDB" id="A0A9D4IG03"/>
<dbReference type="Proteomes" id="UP000828390">
    <property type="component" value="Unassembled WGS sequence"/>
</dbReference>
<name>A0A9D4IG03_DREPO</name>
<proteinExistence type="predicted"/>
<evidence type="ECO:0000313" key="1">
    <source>
        <dbReference type="EMBL" id="KAH3774021.1"/>
    </source>
</evidence>
<evidence type="ECO:0000313" key="2">
    <source>
        <dbReference type="Proteomes" id="UP000828390"/>
    </source>
</evidence>
<comment type="caution">
    <text evidence="1">The sequence shown here is derived from an EMBL/GenBank/DDBJ whole genome shotgun (WGS) entry which is preliminary data.</text>
</comment>
<protein>
    <submittedName>
        <fullName evidence="1">Uncharacterized protein</fullName>
    </submittedName>
</protein>
<organism evidence="1 2">
    <name type="scientific">Dreissena polymorpha</name>
    <name type="common">Zebra mussel</name>
    <name type="synonym">Mytilus polymorpha</name>
    <dbReference type="NCBI Taxonomy" id="45954"/>
    <lineage>
        <taxon>Eukaryota</taxon>
        <taxon>Metazoa</taxon>
        <taxon>Spiralia</taxon>
        <taxon>Lophotrochozoa</taxon>
        <taxon>Mollusca</taxon>
        <taxon>Bivalvia</taxon>
        <taxon>Autobranchia</taxon>
        <taxon>Heteroconchia</taxon>
        <taxon>Euheterodonta</taxon>
        <taxon>Imparidentia</taxon>
        <taxon>Neoheterodontei</taxon>
        <taxon>Myida</taxon>
        <taxon>Dreissenoidea</taxon>
        <taxon>Dreissenidae</taxon>
        <taxon>Dreissena</taxon>
    </lineage>
</organism>
<reference evidence="1" key="2">
    <citation type="submission" date="2020-11" db="EMBL/GenBank/DDBJ databases">
        <authorList>
            <person name="McCartney M.A."/>
            <person name="Auch B."/>
            <person name="Kono T."/>
            <person name="Mallez S."/>
            <person name="Becker A."/>
            <person name="Gohl D.M."/>
            <person name="Silverstein K.A.T."/>
            <person name="Koren S."/>
            <person name="Bechman K.B."/>
            <person name="Herman A."/>
            <person name="Abrahante J.E."/>
            <person name="Garbe J."/>
        </authorList>
    </citation>
    <scope>NUCLEOTIDE SEQUENCE</scope>
    <source>
        <strain evidence="1">Duluth1</strain>
        <tissue evidence="1">Whole animal</tissue>
    </source>
</reference>
<reference evidence="1" key="1">
    <citation type="journal article" date="2019" name="bioRxiv">
        <title>The Genome of the Zebra Mussel, Dreissena polymorpha: A Resource for Invasive Species Research.</title>
        <authorList>
            <person name="McCartney M.A."/>
            <person name="Auch B."/>
            <person name="Kono T."/>
            <person name="Mallez S."/>
            <person name="Zhang Y."/>
            <person name="Obille A."/>
            <person name="Becker A."/>
            <person name="Abrahante J.E."/>
            <person name="Garbe J."/>
            <person name="Badalamenti J.P."/>
            <person name="Herman A."/>
            <person name="Mangelson H."/>
            <person name="Liachko I."/>
            <person name="Sullivan S."/>
            <person name="Sone E.D."/>
            <person name="Koren S."/>
            <person name="Silverstein K.A.T."/>
            <person name="Beckman K.B."/>
            <person name="Gohl D.M."/>
        </authorList>
    </citation>
    <scope>NUCLEOTIDE SEQUENCE</scope>
    <source>
        <strain evidence="1">Duluth1</strain>
        <tissue evidence="1">Whole animal</tissue>
    </source>
</reference>
<dbReference type="EMBL" id="JAIWYP010000009">
    <property type="protein sequence ID" value="KAH3774021.1"/>
    <property type="molecule type" value="Genomic_DNA"/>
</dbReference>